<organism evidence="2">
    <name type="scientific">Staphylococcus simulans</name>
    <dbReference type="NCBI Taxonomy" id="1286"/>
    <lineage>
        <taxon>Bacteria</taxon>
        <taxon>Bacillati</taxon>
        <taxon>Bacillota</taxon>
        <taxon>Bacilli</taxon>
        <taxon>Bacillales</taxon>
        <taxon>Staphylococcaceae</taxon>
        <taxon>Staphylococcus</taxon>
    </lineage>
</organism>
<dbReference type="AlphaFoldDB" id="A0A6N3DIA5"/>
<keyword evidence="1" id="KW-0732">Signal</keyword>
<dbReference type="RefSeq" id="WP_156666838.1">
    <property type="nucleotide sequence ID" value="NZ_CACRUO010000039.1"/>
</dbReference>
<sequence length="195" mass="19569">MYKKFSYKSKVTKGCVAFVVASSLVLAPTVINNYSEASETRQSDVSIDSAGTISKINDNVARIDLNKGITYNIDKNGIATIKDTHSGKTEQLPVTAKDKNGEDATLVYFEEDGKLGVQVVKQQQERGAAKCVIGTVGGAIGGATTGGLGGAAVGTVTLPIVGTVTLPIVGTVSGGVVGAIGGGIGGASGGYVAGC</sequence>
<proteinExistence type="predicted"/>
<dbReference type="EMBL" id="CACRUO010000039">
    <property type="protein sequence ID" value="VYU27474.1"/>
    <property type="molecule type" value="Genomic_DNA"/>
</dbReference>
<feature type="chain" id="PRO_5039401823" description="Pathogenicity island protein" evidence="1">
    <location>
        <begin position="28"/>
        <end position="195"/>
    </location>
</feature>
<accession>A0A6N3DIA5</accession>
<reference evidence="2" key="1">
    <citation type="submission" date="2019-11" db="EMBL/GenBank/DDBJ databases">
        <authorList>
            <person name="Feng L."/>
        </authorList>
    </citation>
    <scope>NUCLEOTIDE SEQUENCE</scope>
    <source>
        <strain evidence="2">SsimulansLFYP27</strain>
    </source>
</reference>
<feature type="signal peptide" evidence="1">
    <location>
        <begin position="1"/>
        <end position="27"/>
    </location>
</feature>
<evidence type="ECO:0000313" key="2">
    <source>
        <dbReference type="EMBL" id="VYU27474.1"/>
    </source>
</evidence>
<evidence type="ECO:0008006" key="3">
    <source>
        <dbReference type="Google" id="ProtNLM"/>
    </source>
</evidence>
<gene>
    <name evidence="2" type="ORF">SSLFYP27_01844</name>
</gene>
<protein>
    <recommendedName>
        <fullName evidence="3">Pathogenicity island protein</fullName>
    </recommendedName>
</protein>
<name>A0A6N3DIA5_STASI</name>
<evidence type="ECO:0000256" key="1">
    <source>
        <dbReference type="SAM" id="SignalP"/>
    </source>
</evidence>